<dbReference type="Gene3D" id="3.40.50.1820">
    <property type="entry name" value="alpha/beta hydrolase"/>
    <property type="match status" value="1"/>
</dbReference>
<evidence type="ECO:0000313" key="4">
    <source>
        <dbReference type="Proteomes" id="UP000214618"/>
    </source>
</evidence>
<dbReference type="PANTHER" id="PTHR43798">
    <property type="entry name" value="MONOACYLGLYCEROL LIPASE"/>
    <property type="match status" value="1"/>
</dbReference>
<dbReference type="InterPro" id="IPR000073">
    <property type="entry name" value="AB_hydrolase_1"/>
</dbReference>
<dbReference type="EMBL" id="CP017704">
    <property type="protein sequence ID" value="ASS94218.1"/>
    <property type="molecule type" value="Genomic_DNA"/>
</dbReference>
<dbReference type="PANTHER" id="PTHR43798:SF31">
    <property type="entry name" value="AB HYDROLASE SUPERFAMILY PROTEIN YCLE"/>
    <property type="match status" value="1"/>
</dbReference>
<proteinExistence type="predicted"/>
<dbReference type="Pfam" id="PF00561">
    <property type="entry name" value="Abhydrolase_1"/>
    <property type="match status" value="1"/>
</dbReference>
<sequence length="249" mass="28877">MKQPNLVMLPGWGMEKDAFQPLIKPLSEVFHLSFIEWKDMKTLNDFEERVIETIASIDGPVYILSWSLGTIVSLELSSSYREKIKGFILFGATSRFTTGENYSFGWDPRMVERMKKQLQHNKEKTLISFYEAMFSEAEKEEGFYHQFITTIQREFHGDDVFSLLIGLDYLIQKDARAGLDRIEAPFILIHGREDKICPLEASSFIKENLGGKAEVHIIEGAGHIPFFTKPQECMEHIKTFIQKEYIHDR</sequence>
<evidence type="ECO:0000259" key="2">
    <source>
        <dbReference type="Pfam" id="PF00561"/>
    </source>
</evidence>
<dbReference type="GO" id="GO:0016020">
    <property type="term" value="C:membrane"/>
    <property type="evidence" value="ECO:0007669"/>
    <property type="project" value="TreeGrafter"/>
</dbReference>
<protein>
    <submittedName>
        <fullName evidence="3">Biotin biosynthesis protein BioH</fullName>
    </submittedName>
</protein>
<dbReference type="GO" id="GO:0016787">
    <property type="term" value="F:hydrolase activity"/>
    <property type="evidence" value="ECO:0007669"/>
    <property type="project" value="UniProtKB-KW"/>
</dbReference>
<dbReference type="AlphaFoldDB" id="A0A223EG40"/>
<dbReference type="InterPro" id="IPR050266">
    <property type="entry name" value="AB_hydrolase_sf"/>
</dbReference>
<gene>
    <name evidence="3" type="ORF">BS1321_09765</name>
</gene>
<dbReference type="OrthoDB" id="9773293at2"/>
<reference evidence="3 4" key="1">
    <citation type="submission" date="2016-10" db="EMBL/GenBank/DDBJ databases">
        <title>The whole genome sequencing and assembly of Bacillus simplex DSM 1321 strain.</title>
        <authorList>
            <person name="Park M.-K."/>
            <person name="Lee Y.-J."/>
            <person name="Yi H."/>
            <person name="Bahn Y.-S."/>
            <person name="Kim J.F."/>
            <person name="Lee D.-W."/>
        </authorList>
    </citation>
    <scope>NUCLEOTIDE SEQUENCE [LARGE SCALE GENOMIC DNA]</scope>
    <source>
        <strain evidence="3 4">DSM 1321</strain>
    </source>
</reference>
<name>A0A223EG40_9BACI</name>
<evidence type="ECO:0000256" key="1">
    <source>
        <dbReference type="ARBA" id="ARBA00022801"/>
    </source>
</evidence>
<dbReference type="RefSeq" id="WP_063235287.1">
    <property type="nucleotide sequence ID" value="NZ_BCVO01000024.1"/>
</dbReference>
<keyword evidence="1" id="KW-0378">Hydrolase</keyword>
<dbReference type="InterPro" id="IPR029058">
    <property type="entry name" value="AB_hydrolase_fold"/>
</dbReference>
<evidence type="ECO:0000313" key="3">
    <source>
        <dbReference type="EMBL" id="ASS94218.1"/>
    </source>
</evidence>
<accession>A0A223EG40</accession>
<dbReference type="SUPFAM" id="SSF53474">
    <property type="entry name" value="alpha/beta-Hydrolases"/>
    <property type="match status" value="1"/>
</dbReference>
<organism evidence="3 4">
    <name type="scientific">Peribacillus simplex NBRC 15720 = DSM 1321</name>
    <dbReference type="NCBI Taxonomy" id="1349754"/>
    <lineage>
        <taxon>Bacteria</taxon>
        <taxon>Bacillati</taxon>
        <taxon>Bacillota</taxon>
        <taxon>Bacilli</taxon>
        <taxon>Bacillales</taxon>
        <taxon>Bacillaceae</taxon>
        <taxon>Peribacillus</taxon>
    </lineage>
</organism>
<dbReference type="GeneID" id="56473021"/>
<dbReference type="Proteomes" id="UP000214618">
    <property type="component" value="Chromosome"/>
</dbReference>
<feature type="domain" description="AB hydrolase-1" evidence="2">
    <location>
        <begin position="56"/>
        <end position="230"/>
    </location>
</feature>